<dbReference type="PRINTS" id="PR00320">
    <property type="entry name" value="GPROTEINBRPT"/>
</dbReference>
<evidence type="ECO:0000313" key="9">
    <source>
        <dbReference type="EMBL" id="CDW42296.1"/>
    </source>
</evidence>
<dbReference type="Gene3D" id="2.130.10.10">
    <property type="entry name" value="YVTN repeat-like/Quinoprotein amine dehydrogenase"/>
    <property type="match status" value="1"/>
</dbReference>
<dbReference type="PROSITE" id="PS50294">
    <property type="entry name" value="WD_REPEATS_REGION"/>
    <property type="match status" value="1"/>
</dbReference>
<dbReference type="PANTHER" id="PTHR19849:SF0">
    <property type="entry name" value="PHOSPHOLIPASE A-2-ACTIVATING PROTEIN"/>
    <property type="match status" value="1"/>
</dbReference>
<dbReference type="InterPro" id="IPR036322">
    <property type="entry name" value="WD40_repeat_dom_sf"/>
</dbReference>
<proteinExistence type="inferred from homology"/>
<dbReference type="InterPro" id="IPR016024">
    <property type="entry name" value="ARM-type_fold"/>
</dbReference>
<feature type="repeat" description="WD" evidence="6">
    <location>
        <begin position="167"/>
        <end position="200"/>
    </location>
</feature>
<dbReference type="InterPro" id="IPR001680">
    <property type="entry name" value="WD40_rpt"/>
</dbReference>
<evidence type="ECO:0000256" key="5">
    <source>
        <dbReference type="ARBA" id="ARBA00022737"/>
    </source>
</evidence>
<organism evidence="9">
    <name type="scientific">Lepeophtheirus salmonis</name>
    <name type="common">Salmon louse</name>
    <name type="synonym">Caligus salmonis</name>
    <dbReference type="NCBI Taxonomy" id="72036"/>
    <lineage>
        <taxon>Eukaryota</taxon>
        <taxon>Metazoa</taxon>
        <taxon>Ecdysozoa</taxon>
        <taxon>Arthropoda</taxon>
        <taxon>Crustacea</taxon>
        <taxon>Multicrustacea</taxon>
        <taxon>Hexanauplia</taxon>
        <taxon>Copepoda</taxon>
        <taxon>Siphonostomatoida</taxon>
        <taxon>Caligidae</taxon>
        <taxon>Lepeophtheirus</taxon>
    </lineage>
</organism>
<feature type="repeat" description="WD" evidence="6">
    <location>
        <begin position="88"/>
        <end position="118"/>
    </location>
</feature>
<dbReference type="PANTHER" id="PTHR19849">
    <property type="entry name" value="PHOSPHOLIPASE A-2-ACTIVATING PROTEIN"/>
    <property type="match status" value="1"/>
</dbReference>
<accession>A0A0K2UX58</accession>
<dbReference type="InterPro" id="IPR020472">
    <property type="entry name" value="WD40_PAC1"/>
</dbReference>
<dbReference type="GO" id="GO:0043161">
    <property type="term" value="P:proteasome-mediated ubiquitin-dependent protein catabolic process"/>
    <property type="evidence" value="ECO:0007669"/>
    <property type="project" value="TreeGrafter"/>
</dbReference>
<dbReference type="InterPro" id="IPR013535">
    <property type="entry name" value="PUL_dom"/>
</dbReference>
<dbReference type="GO" id="GO:0005634">
    <property type="term" value="C:nucleus"/>
    <property type="evidence" value="ECO:0007669"/>
    <property type="project" value="TreeGrafter"/>
</dbReference>
<dbReference type="PROSITE" id="PS50082">
    <property type="entry name" value="WD_REPEATS_2"/>
    <property type="match status" value="4"/>
</dbReference>
<dbReference type="InterPro" id="IPR015155">
    <property type="entry name" value="PFU"/>
</dbReference>
<dbReference type="Pfam" id="PF08324">
    <property type="entry name" value="PUL"/>
    <property type="match status" value="1"/>
</dbReference>
<comment type="similarity">
    <text evidence="2">Belongs to the WD repeat PLAP family.</text>
</comment>
<evidence type="ECO:0000256" key="6">
    <source>
        <dbReference type="PROSITE-ProRule" id="PRU00221"/>
    </source>
</evidence>
<gene>
    <name evidence="9" type="primary">PLAA</name>
</gene>
<dbReference type="Pfam" id="PF09070">
    <property type="entry name" value="PFU"/>
    <property type="match status" value="1"/>
</dbReference>
<comment type="subcellular location">
    <subcellularLocation>
        <location evidence="1">Cytoplasm</location>
    </subcellularLocation>
</comment>
<dbReference type="InterPro" id="IPR038122">
    <property type="entry name" value="PFU_sf"/>
</dbReference>
<keyword evidence="4 6" id="KW-0853">WD repeat</keyword>
<dbReference type="SUPFAM" id="SSF48371">
    <property type="entry name" value="ARM repeat"/>
    <property type="match status" value="1"/>
</dbReference>
<feature type="repeat" description="WD" evidence="6">
    <location>
        <begin position="8"/>
        <end position="48"/>
    </location>
</feature>
<keyword evidence="5" id="KW-0677">Repeat</keyword>
<dbReference type="Pfam" id="PF00400">
    <property type="entry name" value="WD40"/>
    <property type="match status" value="5"/>
</dbReference>
<dbReference type="Gene3D" id="1.25.10.10">
    <property type="entry name" value="Leucine-rich Repeat Variant"/>
    <property type="match status" value="1"/>
</dbReference>
<evidence type="ECO:0000256" key="1">
    <source>
        <dbReference type="ARBA" id="ARBA00004496"/>
    </source>
</evidence>
<feature type="domain" description="PFU" evidence="7">
    <location>
        <begin position="346"/>
        <end position="440"/>
    </location>
</feature>
<dbReference type="SMART" id="SM00320">
    <property type="entry name" value="WD40"/>
    <property type="match status" value="7"/>
</dbReference>
<feature type="domain" description="PUL" evidence="8">
    <location>
        <begin position="489"/>
        <end position="744"/>
    </location>
</feature>
<evidence type="ECO:0000256" key="3">
    <source>
        <dbReference type="ARBA" id="ARBA00022490"/>
    </source>
</evidence>
<dbReference type="InterPro" id="IPR011989">
    <property type="entry name" value="ARM-like"/>
</dbReference>
<dbReference type="GO" id="GO:0005737">
    <property type="term" value="C:cytoplasm"/>
    <property type="evidence" value="ECO:0007669"/>
    <property type="project" value="UniProtKB-SubCell"/>
</dbReference>
<dbReference type="InterPro" id="IPR015943">
    <property type="entry name" value="WD40/YVTN_repeat-like_dom_sf"/>
</dbReference>
<sequence length="745" mass="81756">MYKLSKSFQGHSNDVRALISTSEGVIYSGSRDKSVLRWSLEGNPSKVTTLSKYVSSLALTGDGFLVVGCNDGIIRIYKDGQEAPITILEGHQQSISCIFPSKFGTILSGSWDSTVRIWAGDKCTNVLEGHSAAVWAVSVFPESGIVVSGSADKTLKLWKTGVCLKTLQGHTDCIRAVIALNNSEFLSGSNDATIRKWNLNGECLKVFHGHEHYIYSLFSGYSSDFEFVSSGEDRTVRLWKDGSVKQTLRIPAQSIWCINVLHNGDVAAGSSDGNIWIFSSDPSRQASLEVQKEFEEVIAQQKLANQTHLGNMKMSDIPGKESLLQPGTKDGVTKMVRDGKCVSVYSWSQVAAQWTKIGDVVGAPESNKQIYEGKEYDYVFDIDLDDPPRIIKLPFNADQDPWVVAQGFINKNLLPQVYLQEIANFIIKNAKTVTLGEGGSRSADPFTGGSSYNTCDNLSTTNSRGGFSGDPLTGASAYTTSLSGGTPNPYFPQIEFLQFASPPKISPMLKKLKEFNDISEPEHQLSQEELWKLPDFISQDCATQSDIDVLIKILKWPMDNLFPGLDLLRLSVLKESTQNILLAPTIVSTVLSVLLTNIETGSPPNNRMLALRTICNLFSTTSGLKEVMKYRESVVTRVNSVFPADNKNVEIAMSTVMLNLSVALKGDEEGQVQVLTSLVLLFLEGLSDPEAIFRALVALGTIISYSKDNVDYASTLDVKDKLTGLQRRTSVEKVSQGIQSIFKYL</sequence>
<evidence type="ECO:0000259" key="7">
    <source>
        <dbReference type="PROSITE" id="PS51394"/>
    </source>
</evidence>
<keyword evidence="3" id="KW-0963">Cytoplasm</keyword>
<feature type="repeat" description="WD" evidence="6">
    <location>
        <begin position="127"/>
        <end position="159"/>
    </location>
</feature>
<dbReference type="GO" id="GO:0043130">
    <property type="term" value="F:ubiquitin binding"/>
    <property type="evidence" value="ECO:0007669"/>
    <property type="project" value="TreeGrafter"/>
</dbReference>
<dbReference type="PROSITE" id="PS51394">
    <property type="entry name" value="PFU"/>
    <property type="match status" value="1"/>
</dbReference>
<dbReference type="CDD" id="cd00200">
    <property type="entry name" value="WD40"/>
    <property type="match status" value="1"/>
</dbReference>
<evidence type="ECO:0000259" key="8">
    <source>
        <dbReference type="PROSITE" id="PS51396"/>
    </source>
</evidence>
<dbReference type="Gene3D" id="3.10.20.870">
    <property type="entry name" value="PFU (PLAA family ubiquitin binding), C-terminal domain"/>
    <property type="match status" value="1"/>
</dbReference>
<name>A0A0K2UX58_LEPSM</name>
<protein>
    <submittedName>
        <fullName evidence="9">Phospholipase A2activating protein [Canis lupus familiaris]</fullName>
    </submittedName>
</protein>
<dbReference type="OrthoDB" id="25028at2759"/>
<dbReference type="PROSITE" id="PS51396">
    <property type="entry name" value="PUL"/>
    <property type="match status" value="1"/>
</dbReference>
<dbReference type="SUPFAM" id="SSF50978">
    <property type="entry name" value="WD40 repeat-like"/>
    <property type="match status" value="1"/>
</dbReference>
<dbReference type="EMBL" id="HACA01024935">
    <property type="protein sequence ID" value="CDW42296.1"/>
    <property type="molecule type" value="Transcribed_RNA"/>
</dbReference>
<evidence type="ECO:0000256" key="4">
    <source>
        <dbReference type="ARBA" id="ARBA00022574"/>
    </source>
</evidence>
<dbReference type="AlphaFoldDB" id="A0A0K2UX58"/>
<evidence type="ECO:0000256" key="2">
    <source>
        <dbReference type="ARBA" id="ARBA00008495"/>
    </source>
</evidence>
<dbReference type="GO" id="GO:0010992">
    <property type="term" value="P:ubiquitin recycling"/>
    <property type="evidence" value="ECO:0007669"/>
    <property type="project" value="TreeGrafter"/>
</dbReference>
<reference evidence="9" key="1">
    <citation type="submission" date="2014-05" db="EMBL/GenBank/DDBJ databases">
        <authorList>
            <person name="Chronopoulou M."/>
        </authorList>
    </citation>
    <scope>NUCLEOTIDE SEQUENCE</scope>
    <source>
        <tissue evidence="9">Whole organism</tissue>
    </source>
</reference>